<dbReference type="InterPro" id="IPR011701">
    <property type="entry name" value="MFS"/>
</dbReference>
<dbReference type="GO" id="GO:0022857">
    <property type="term" value="F:transmembrane transporter activity"/>
    <property type="evidence" value="ECO:0007669"/>
    <property type="project" value="InterPro"/>
</dbReference>
<accession>A0A1J7BUX2</accession>
<dbReference type="InterPro" id="IPR036259">
    <property type="entry name" value="MFS_trans_sf"/>
</dbReference>
<dbReference type="PROSITE" id="PS00216">
    <property type="entry name" value="SUGAR_TRANSPORT_1"/>
    <property type="match status" value="1"/>
</dbReference>
<feature type="transmembrane region" description="Helical" evidence="6">
    <location>
        <begin position="79"/>
        <end position="104"/>
    </location>
</feature>
<keyword evidence="9" id="KW-1185">Reference proteome</keyword>
<feature type="transmembrane region" description="Helical" evidence="6">
    <location>
        <begin position="110"/>
        <end position="129"/>
    </location>
</feature>
<name>A0A1J7BUX2_9ACTN</name>
<feature type="transmembrane region" description="Helical" evidence="6">
    <location>
        <begin position="309"/>
        <end position="327"/>
    </location>
</feature>
<dbReference type="AlphaFoldDB" id="A0A1J7BUX2"/>
<evidence type="ECO:0000313" key="9">
    <source>
        <dbReference type="Proteomes" id="UP000243342"/>
    </source>
</evidence>
<dbReference type="OrthoDB" id="783189at2"/>
<comment type="subcellular location">
    <subcellularLocation>
        <location evidence="1">Cell membrane</location>
        <topology evidence="1">Multi-pass membrane protein</topology>
    </subcellularLocation>
</comment>
<reference evidence="8 9" key="1">
    <citation type="submission" date="2016-10" db="EMBL/GenBank/DDBJ databases">
        <title>Genome sequence of Streptomyces gilvigriseus MUSC 26.</title>
        <authorList>
            <person name="Lee L.-H."/>
            <person name="Ser H.-L."/>
        </authorList>
    </citation>
    <scope>NUCLEOTIDE SEQUENCE [LARGE SCALE GENOMIC DNA]</scope>
    <source>
        <strain evidence="8 9">MUSC 26</strain>
    </source>
</reference>
<comment type="caution">
    <text evidence="8">The sequence shown here is derived from an EMBL/GenBank/DDBJ whole genome shotgun (WGS) entry which is preliminary data.</text>
</comment>
<evidence type="ECO:0000256" key="3">
    <source>
        <dbReference type="ARBA" id="ARBA00022989"/>
    </source>
</evidence>
<dbReference type="PROSITE" id="PS50850">
    <property type="entry name" value="MFS"/>
    <property type="match status" value="1"/>
</dbReference>
<protein>
    <recommendedName>
        <fullName evidence="7">Major facilitator superfamily (MFS) profile domain-containing protein</fullName>
    </recommendedName>
</protein>
<dbReference type="EMBL" id="MLCF01000058">
    <property type="protein sequence ID" value="OIV37273.1"/>
    <property type="molecule type" value="Genomic_DNA"/>
</dbReference>
<feature type="transmembrane region" description="Helical" evidence="6">
    <location>
        <begin position="168"/>
        <end position="188"/>
    </location>
</feature>
<evidence type="ECO:0000256" key="5">
    <source>
        <dbReference type="ARBA" id="ARBA00023251"/>
    </source>
</evidence>
<organism evidence="8 9">
    <name type="scientific">Mangrovactinospora gilvigrisea</name>
    <dbReference type="NCBI Taxonomy" id="1428644"/>
    <lineage>
        <taxon>Bacteria</taxon>
        <taxon>Bacillati</taxon>
        <taxon>Actinomycetota</taxon>
        <taxon>Actinomycetes</taxon>
        <taxon>Kitasatosporales</taxon>
        <taxon>Streptomycetaceae</taxon>
        <taxon>Mangrovactinospora</taxon>
    </lineage>
</organism>
<feature type="transmembrane region" description="Helical" evidence="6">
    <location>
        <begin position="209"/>
        <end position="228"/>
    </location>
</feature>
<dbReference type="InterPro" id="IPR020846">
    <property type="entry name" value="MFS_dom"/>
</dbReference>
<evidence type="ECO:0000259" key="7">
    <source>
        <dbReference type="PROSITE" id="PS50850"/>
    </source>
</evidence>
<dbReference type="CDD" id="cd17321">
    <property type="entry name" value="MFS_MMR_MDR_like"/>
    <property type="match status" value="1"/>
</dbReference>
<dbReference type="Gene3D" id="1.20.1720.10">
    <property type="entry name" value="Multidrug resistance protein D"/>
    <property type="match status" value="1"/>
</dbReference>
<evidence type="ECO:0000256" key="6">
    <source>
        <dbReference type="SAM" id="Phobius"/>
    </source>
</evidence>
<evidence type="ECO:0000256" key="1">
    <source>
        <dbReference type="ARBA" id="ARBA00004651"/>
    </source>
</evidence>
<feature type="transmembrane region" description="Helical" evidence="6">
    <location>
        <begin position="425"/>
        <end position="451"/>
    </location>
</feature>
<dbReference type="Pfam" id="PF07690">
    <property type="entry name" value="MFS_1"/>
    <property type="match status" value="1"/>
</dbReference>
<keyword evidence="3 6" id="KW-1133">Transmembrane helix</keyword>
<feature type="transmembrane region" description="Helical" evidence="6">
    <location>
        <begin position="47"/>
        <end position="67"/>
    </location>
</feature>
<gene>
    <name evidence="8" type="ORF">BIV57_11865</name>
</gene>
<keyword evidence="4 6" id="KW-0472">Membrane</keyword>
<dbReference type="GO" id="GO:0046677">
    <property type="term" value="P:response to antibiotic"/>
    <property type="evidence" value="ECO:0007669"/>
    <property type="project" value="UniProtKB-KW"/>
</dbReference>
<dbReference type="PANTHER" id="PTHR42718:SF39">
    <property type="entry name" value="ACTINORHODIN TRANSPORTER-RELATED"/>
    <property type="match status" value="1"/>
</dbReference>
<dbReference type="RefSeq" id="WP_071656764.1">
    <property type="nucleotide sequence ID" value="NZ_MLCF01000058.1"/>
</dbReference>
<feature type="transmembrane region" description="Helical" evidence="6">
    <location>
        <begin position="339"/>
        <end position="361"/>
    </location>
</feature>
<dbReference type="Gene3D" id="1.20.1250.20">
    <property type="entry name" value="MFS general substrate transporter like domains"/>
    <property type="match status" value="1"/>
</dbReference>
<dbReference type="GO" id="GO:0005886">
    <property type="term" value="C:plasma membrane"/>
    <property type="evidence" value="ECO:0007669"/>
    <property type="project" value="UniProtKB-SubCell"/>
</dbReference>
<evidence type="ECO:0000256" key="4">
    <source>
        <dbReference type="ARBA" id="ARBA00023136"/>
    </source>
</evidence>
<feature type="transmembrane region" description="Helical" evidence="6">
    <location>
        <begin position="234"/>
        <end position="252"/>
    </location>
</feature>
<feature type="transmembrane region" description="Helical" evidence="6">
    <location>
        <begin position="12"/>
        <end position="35"/>
    </location>
</feature>
<dbReference type="Proteomes" id="UP000243342">
    <property type="component" value="Unassembled WGS sequence"/>
</dbReference>
<evidence type="ECO:0000313" key="8">
    <source>
        <dbReference type="EMBL" id="OIV37273.1"/>
    </source>
</evidence>
<dbReference type="SUPFAM" id="SSF103473">
    <property type="entry name" value="MFS general substrate transporter"/>
    <property type="match status" value="1"/>
</dbReference>
<evidence type="ECO:0000256" key="2">
    <source>
        <dbReference type="ARBA" id="ARBA00022692"/>
    </source>
</evidence>
<keyword evidence="5" id="KW-0046">Antibiotic resistance</keyword>
<feature type="transmembrane region" description="Helical" evidence="6">
    <location>
        <begin position="141"/>
        <end position="162"/>
    </location>
</feature>
<sequence>MPGTHPHARRWSALAVILTAVFVTSLDFRIANVALPALRRDFHASPATLQWVIISYILIAATGFILTAKLADLYGRRRIFTLGIVTFTASSALCGFAPTAALLITGRIGQGAGAALMGPAAAITLAALFPTNDPHRARAFAWYGSIGTLAAVLGMALGGILIDANLFGLGWRTAFLVNLPIGAAAYLSRRLIPETHGHHPHDSTRTLDLTGAALLTAGLIALTLPLVQGPGLHWPLWCWLTLTASLLLLATFTHHQHRRTANGKAPLLNLDVFRQRGYPTGVLAVMIMYGTSGALGVVLVQYLQQHRHMTAAAAGAVFILINGGYWATNSAVARLLRRYGRTLPLTGAAIITGGFALLALAGPTGALWPILTGMTAIGIGQGFIDTPLYSAVLGSVAPHLDSAAAAVHATARESAGALSIALIGIVYYGAGYTASMITLAAASAALIALMLGHGRTLPHAYTAR</sequence>
<keyword evidence="2 6" id="KW-0812">Transmembrane</keyword>
<dbReference type="STRING" id="1428644.BIV57_11865"/>
<feature type="domain" description="Major facilitator superfamily (MFS) profile" evidence="7">
    <location>
        <begin position="13"/>
        <end position="456"/>
    </location>
</feature>
<proteinExistence type="predicted"/>
<feature type="transmembrane region" description="Helical" evidence="6">
    <location>
        <begin position="282"/>
        <end position="303"/>
    </location>
</feature>
<dbReference type="InterPro" id="IPR005829">
    <property type="entry name" value="Sugar_transporter_CS"/>
</dbReference>
<dbReference type="PANTHER" id="PTHR42718">
    <property type="entry name" value="MAJOR FACILITATOR SUPERFAMILY MULTIDRUG TRANSPORTER MFSC"/>
    <property type="match status" value="1"/>
</dbReference>